<dbReference type="PANTHER" id="PTHR42693">
    <property type="entry name" value="ARYLSULFATASE FAMILY MEMBER"/>
    <property type="match status" value="1"/>
</dbReference>
<gene>
    <name evidence="7" type="ORF">IEN85_03660</name>
</gene>
<evidence type="ECO:0000313" key="7">
    <source>
        <dbReference type="EMBL" id="MBD5778574.1"/>
    </source>
</evidence>
<keyword evidence="8" id="KW-1185">Reference proteome</keyword>
<dbReference type="InterPro" id="IPR024607">
    <property type="entry name" value="Sulfatase_CS"/>
</dbReference>
<dbReference type="Gene3D" id="3.40.720.10">
    <property type="entry name" value="Alkaline Phosphatase, subunit A"/>
    <property type="match status" value="1"/>
</dbReference>
<evidence type="ECO:0000259" key="6">
    <source>
        <dbReference type="Pfam" id="PF00884"/>
    </source>
</evidence>
<dbReference type="EMBL" id="JACYFG010000006">
    <property type="protein sequence ID" value="MBD5778574.1"/>
    <property type="molecule type" value="Genomic_DNA"/>
</dbReference>
<dbReference type="PANTHER" id="PTHR42693:SF53">
    <property type="entry name" value="ENDO-4-O-SULFATASE"/>
    <property type="match status" value="1"/>
</dbReference>
<accession>A0A927IG99</accession>
<feature type="domain" description="Sulfatase N-terminal" evidence="6">
    <location>
        <begin position="6"/>
        <end position="283"/>
    </location>
</feature>
<evidence type="ECO:0000256" key="5">
    <source>
        <dbReference type="SAM" id="MobiDB-lite"/>
    </source>
</evidence>
<dbReference type="InterPro" id="IPR050738">
    <property type="entry name" value="Sulfatase"/>
</dbReference>
<feature type="region of interest" description="Disordered" evidence="5">
    <location>
        <begin position="410"/>
        <end position="439"/>
    </location>
</feature>
<sequence>MQSRPPNILYLHCHDAGRYIQPYGYPVVTPNLQRLAEEGILYRNAHCANPTCSPSRACLLTGQYAHNNGMLGLAHRGFRLNDYQHHLANQLRAAGYTSALAGTQHIAAAPLSRIEDIGYDQILTTEEDFETPTAAAENYFAKPPEKPFFLSLGYFAPHRTDDGAFPRQVDPPNPDYLRPPAPIPDSPETRADFANYAASIQSLDISIGRVLDALDRSGLADNTLVIATTDHGIAFPAMKCNLTDHGTGVMLILRGPGGFRGGQVVESLVSQIDLAPTVLELAGLPLPERLQGQSLLPNAEGKVTQRDCVFAEINYHATEEPSRSVRTQRWKYIRRFKDYGYQPLPNCDDGPSKDYWIQNGWLENGYEQELLFDLTFDPNESRNLAPSPAHAEALHEMRARLDQWMRETDDPLLKGPLPRNEHTVITAPTERSPKGKRLG</sequence>
<dbReference type="CDD" id="cd16027">
    <property type="entry name" value="SGSH"/>
    <property type="match status" value="1"/>
</dbReference>
<evidence type="ECO:0000256" key="2">
    <source>
        <dbReference type="ARBA" id="ARBA00022723"/>
    </source>
</evidence>
<keyword evidence="2" id="KW-0479">Metal-binding</keyword>
<evidence type="ECO:0000256" key="3">
    <source>
        <dbReference type="ARBA" id="ARBA00022801"/>
    </source>
</evidence>
<evidence type="ECO:0000313" key="8">
    <source>
        <dbReference type="Proteomes" id="UP000622317"/>
    </source>
</evidence>
<dbReference type="InterPro" id="IPR017850">
    <property type="entry name" value="Alkaline_phosphatase_core_sf"/>
</dbReference>
<organism evidence="7 8">
    <name type="scientific">Pelagicoccus enzymogenes</name>
    <dbReference type="NCBI Taxonomy" id="2773457"/>
    <lineage>
        <taxon>Bacteria</taxon>
        <taxon>Pseudomonadati</taxon>
        <taxon>Verrucomicrobiota</taxon>
        <taxon>Opitutia</taxon>
        <taxon>Puniceicoccales</taxon>
        <taxon>Pelagicoccaceae</taxon>
        <taxon>Pelagicoccus</taxon>
    </lineage>
</organism>
<dbReference type="InterPro" id="IPR000917">
    <property type="entry name" value="Sulfatase_N"/>
</dbReference>
<keyword evidence="4" id="KW-0106">Calcium</keyword>
<dbReference type="AlphaFoldDB" id="A0A927IG99"/>
<reference evidence="7" key="1">
    <citation type="submission" date="2020-09" db="EMBL/GenBank/DDBJ databases">
        <title>Pelagicoccus enzymogenes sp. nov. with an EPS production, isolated from marine sediment.</title>
        <authorList>
            <person name="Feng X."/>
        </authorList>
    </citation>
    <scope>NUCLEOTIDE SEQUENCE</scope>
    <source>
        <strain evidence="7">NFK12</strain>
    </source>
</reference>
<dbReference type="Proteomes" id="UP000622317">
    <property type="component" value="Unassembled WGS sequence"/>
</dbReference>
<evidence type="ECO:0000256" key="4">
    <source>
        <dbReference type="ARBA" id="ARBA00022837"/>
    </source>
</evidence>
<dbReference type="Pfam" id="PF00884">
    <property type="entry name" value="Sulfatase"/>
    <property type="match status" value="1"/>
</dbReference>
<evidence type="ECO:0000256" key="1">
    <source>
        <dbReference type="ARBA" id="ARBA00008779"/>
    </source>
</evidence>
<dbReference type="PROSITE" id="PS00523">
    <property type="entry name" value="SULFATASE_1"/>
    <property type="match status" value="1"/>
</dbReference>
<dbReference type="GO" id="GO:0004065">
    <property type="term" value="F:arylsulfatase activity"/>
    <property type="evidence" value="ECO:0007669"/>
    <property type="project" value="TreeGrafter"/>
</dbReference>
<proteinExistence type="inferred from homology"/>
<dbReference type="GO" id="GO:0046872">
    <property type="term" value="F:metal ion binding"/>
    <property type="evidence" value="ECO:0007669"/>
    <property type="project" value="UniProtKB-KW"/>
</dbReference>
<dbReference type="SUPFAM" id="SSF53649">
    <property type="entry name" value="Alkaline phosphatase-like"/>
    <property type="match status" value="1"/>
</dbReference>
<protein>
    <submittedName>
        <fullName evidence="7">Sulfatase</fullName>
    </submittedName>
</protein>
<keyword evidence="3" id="KW-0378">Hydrolase</keyword>
<comment type="similarity">
    <text evidence="1">Belongs to the sulfatase family.</text>
</comment>
<name>A0A927IG99_9BACT</name>
<comment type="caution">
    <text evidence="7">The sequence shown here is derived from an EMBL/GenBank/DDBJ whole genome shotgun (WGS) entry which is preliminary data.</text>
</comment>